<organism evidence="3 4">
    <name type="scientific">Cytophaga hutchinsonii (strain ATCC 33406 / DSM 1761 / CIP 103989 / NBRC 15051 / NCIMB 9469 / D465)</name>
    <dbReference type="NCBI Taxonomy" id="269798"/>
    <lineage>
        <taxon>Bacteria</taxon>
        <taxon>Pseudomonadati</taxon>
        <taxon>Bacteroidota</taxon>
        <taxon>Cytophagia</taxon>
        <taxon>Cytophagales</taxon>
        <taxon>Cytophagaceae</taxon>
        <taxon>Cytophaga</taxon>
    </lineage>
</organism>
<feature type="domain" description="HTH cro/C1-type" evidence="2">
    <location>
        <begin position="18"/>
        <end position="72"/>
    </location>
</feature>
<dbReference type="Proteomes" id="UP000001822">
    <property type="component" value="Chromosome"/>
</dbReference>
<reference evidence="3 4" key="1">
    <citation type="journal article" date="2007" name="Appl. Environ. Microbiol.">
        <title>Genome sequence of the cellulolytic gliding bacterium Cytophaga hutchinsonii.</title>
        <authorList>
            <person name="Xie G."/>
            <person name="Bruce D.C."/>
            <person name="Challacombe J.F."/>
            <person name="Chertkov O."/>
            <person name="Detter J.C."/>
            <person name="Gilna P."/>
            <person name="Han C.S."/>
            <person name="Lucas S."/>
            <person name="Misra M."/>
            <person name="Myers G.L."/>
            <person name="Richardson P."/>
            <person name="Tapia R."/>
            <person name="Thayer N."/>
            <person name="Thompson L.S."/>
            <person name="Brettin T.S."/>
            <person name="Henrissat B."/>
            <person name="Wilson D.B."/>
            <person name="McBride M.J."/>
        </authorList>
    </citation>
    <scope>NUCLEOTIDE SEQUENCE [LARGE SCALE GENOMIC DNA]</scope>
    <source>
        <strain evidence="4">ATCC 33406 / DSM 1761 / CIP 103989 / NBRC 15051 / NCIMB 9469 / D465</strain>
    </source>
</reference>
<proteinExistence type="inferred from homology"/>
<evidence type="ECO:0000313" key="3">
    <source>
        <dbReference type="EMBL" id="ABG58760.1"/>
    </source>
</evidence>
<evidence type="ECO:0000259" key="2">
    <source>
        <dbReference type="PROSITE" id="PS50943"/>
    </source>
</evidence>
<dbReference type="InterPro" id="IPR001387">
    <property type="entry name" value="Cro/C1-type_HTH"/>
</dbReference>
<evidence type="ECO:0000256" key="1">
    <source>
        <dbReference type="ARBA" id="ARBA00007227"/>
    </source>
</evidence>
<keyword evidence="4" id="KW-1185">Reference proteome</keyword>
<dbReference type="OrthoDB" id="9794834at2"/>
<dbReference type="EMBL" id="CP000383">
    <property type="protein sequence ID" value="ABG58760.1"/>
    <property type="molecule type" value="Genomic_DNA"/>
</dbReference>
<protein>
    <recommendedName>
        <fullName evidence="2">HTH cro/C1-type domain-containing protein</fullName>
    </recommendedName>
</protein>
<dbReference type="Pfam" id="PF01381">
    <property type="entry name" value="HTH_3"/>
    <property type="match status" value="1"/>
</dbReference>
<dbReference type="InterPro" id="IPR052345">
    <property type="entry name" value="Rad_response_metalloprotease"/>
</dbReference>
<dbReference type="RefSeq" id="WP_011584875.1">
    <property type="nucleotide sequence ID" value="NC_008255.1"/>
</dbReference>
<accession>A0A6N4SQV6</accession>
<dbReference type="CDD" id="cd00093">
    <property type="entry name" value="HTH_XRE"/>
    <property type="match status" value="1"/>
</dbReference>
<dbReference type="SUPFAM" id="SSF47413">
    <property type="entry name" value="lambda repressor-like DNA-binding domains"/>
    <property type="match status" value="1"/>
</dbReference>
<dbReference type="Pfam" id="PF06114">
    <property type="entry name" value="Peptidase_M78"/>
    <property type="match status" value="1"/>
</dbReference>
<dbReference type="InterPro" id="IPR010359">
    <property type="entry name" value="IrrE_HExxH"/>
</dbReference>
<dbReference type="Gene3D" id="1.10.260.40">
    <property type="entry name" value="lambda repressor-like DNA-binding domains"/>
    <property type="match status" value="1"/>
</dbReference>
<dbReference type="GO" id="GO:0003677">
    <property type="term" value="F:DNA binding"/>
    <property type="evidence" value="ECO:0007669"/>
    <property type="project" value="InterPro"/>
</dbReference>
<dbReference type="PROSITE" id="PS50943">
    <property type="entry name" value="HTH_CROC1"/>
    <property type="match status" value="1"/>
</dbReference>
<dbReference type="AlphaFoldDB" id="A0A6N4SQV6"/>
<dbReference type="SMART" id="SM00530">
    <property type="entry name" value="HTH_XRE"/>
    <property type="match status" value="1"/>
</dbReference>
<dbReference type="PANTHER" id="PTHR43236">
    <property type="entry name" value="ANTITOXIN HIGA1"/>
    <property type="match status" value="1"/>
</dbReference>
<dbReference type="PANTHER" id="PTHR43236:SF1">
    <property type="entry name" value="BLL7220 PROTEIN"/>
    <property type="match status" value="1"/>
</dbReference>
<gene>
    <name evidence="3" type="ordered locus">CHU_1489</name>
</gene>
<name>A0A6N4SQV6_CYTH3</name>
<dbReference type="InterPro" id="IPR010982">
    <property type="entry name" value="Lambda_DNA-bd_dom_sf"/>
</dbReference>
<evidence type="ECO:0000313" key="4">
    <source>
        <dbReference type="Proteomes" id="UP000001822"/>
    </source>
</evidence>
<dbReference type="KEGG" id="chu:CHU_1489"/>
<dbReference type="Gene3D" id="1.10.10.2910">
    <property type="match status" value="1"/>
</dbReference>
<sequence length="365" mass="42081">MKIIKLRNNSPEFNYKMIVLARESRGIGQRELATLVETDQGNLSRIEKGAQTPVKDMIERISKALDYPVSFFRLQHSVYDFSKSYYRRKLKMPKKEIELSEAKINISKINIETLIRAVELPEPNYPTFDLSKDLSASACAIQLRKYWKLPHGRVENFTKVLEDNGVLVANIDFAGIEVDGHAILTENNLPIIFINKNITADRYRLTLAHELGHLCLHVGREIAEDRDVEQEAFMFAAELLTPEVEIAPDLCEVSIEKLKELKKYWKVSMGSLLKRAHVLKGVSDNQYKYLWQQMGNMGYKTVEPKELEFEKEKPKLLKEIIDAHLEELQYSEDELSELLGLKIQEFAKSYAPARPRLRVSKGKAR</sequence>
<comment type="similarity">
    <text evidence="1">Belongs to the short-chain fatty acyl-CoA assimilation regulator (ScfR) family.</text>
</comment>